<gene>
    <name evidence="2" type="ORF">J2Z22_001445</name>
</gene>
<proteinExistence type="predicted"/>
<keyword evidence="3" id="KW-1185">Reference proteome</keyword>
<feature type="transmembrane region" description="Helical" evidence="1">
    <location>
        <begin position="78"/>
        <end position="99"/>
    </location>
</feature>
<dbReference type="Pfam" id="PF05987">
    <property type="entry name" value="DUF898"/>
    <property type="match status" value="1"/>
</dbReference>
<keyword evidence="1" id="KW-0472">Membrane</keyword>
<keyword evidence="1" id="KW-1133">Transmembrane helix</keyword>
<keyword evidence="1" id="KW-0812">Transmembrane</keyword>
<dbReference type="InterPro" id="IPR010295">
    <property type="entry name" value="DUF898"/>
</dbReference>
<feature type="transmembrane region" description="Helical" evidence="1">
    <location>
        <begin position="29"/>
        <end position="57"/>
    </location>
</feature>
<protein>
    <submittedName>
        <fullName evidence="2">Uncharacterized membrane protein YjgN (DUF898 family)</fullName>
    </submittedName>
</protein>
<sequence>METAINVNVNVPINGSGESYFDGGLAQYIGWYILGGIVTFITLGICYPWAIVMLYRWRIEHTVIEGRRLRFDGTAVQLFGNWIKWWLLSIITLGIYSFWLSIKLEQWRVKHTHF</sequence>
<dbReference type="EMBL" id="JAUSUY010000005">
    <property type="protein sequence ID" value="MDT3425925.1"/>
    <property type="molecule type" value="Genomic_DNA"/>
</dbReference>
<evidence type="ECO:0000313" key="2">
    <source>
        <dbReference type="EMBL" id="MDT3425925.1"/>
    </source>
</evidence>
<evidence type="ECO:0000313" key="3">
    <source>
        <dbReference type="Proteomes" id="UP001248709"/>
    </source>
</evidence>
<accession>A0ABU3H8B4</accession>
<organism evidence="2 3">
    <name type="scientific">Paenibacillus forsythiae</name>
    <dbReference type="NCBI Taxonomy" id="365616"/>
    <lineage>
        <taxon>Bacteria</taxon>
        <taxon>Bacillati</taxon>
        <taxon>Bacillota</taxon>
        <taxon>Bacilli</taxon>
        <taxon>Bacillales</taxon>
        <taxon>Paenibacillaceae</taxon>
        <taxon>Paenibacillus</taxon>
    </lineage>
</organism>
<dbReference type="Proteomes" id="UP001248709">
    <property type="component" value="Unassembled WGS sequence"/>
</dbReference>
<comment type="caution">
    <text evidence="2">The sequence shown here is derived from an EMBL/GenBank/DDBJ whole genome shotgun (WGS) entry which is preliminary data.</text>
</comment>
<evidence type="ECO:0000256" key="1">
    <source>
        <dbReference type="SAM" id="Phobius"/>
    </source>
</evidence>
<name>A0ABU3H8B4_9BACL</name>
<reference evidence="2 3" key="1">
    <citation type="submission" date="2023-07" db="EMBL/GenBank/DDBJ databases">
        <title>Genomic Encyclopedia of Type Strains, Phase IV (KMG-IV): sequencing the most valuable type-strain genomes for metagenomic binning, comparative biology and taxonomic classification.</title>
        <authorList>
            <person name="Goeker M."/>
        </authorList>
    </citation>
    <scope>NUCLEOTIDE SEQUENCE [LARGE SCALE GENOMIC DNA]</scope>
    <source>
        <strain evidence="2 3">T98</strain>
    </source>
</reference>